<keyword evidence="2" id="KW-1185">Reference proteome</keyword>
<dbReference type="EMBL" id="JTDE01000118">
    <property type="protein sequence ID" value="KAF7262263.1"/>
    <property type="molecule type" value="Genomic_DNA"/>
</dbReference>
<protein>
    <submittedName>
        <fullName evidence="1">Uncharacterized protein</fullName>
    </submittedName>
</protein>
<accession>A0A8S9Z9P1</accession>
<reference evidence="1" key="1">
    <citation type="submission" date="2019-07" db="EMBL/GenBank/DDBJ databases">
        <title>Annotation for the trematode Paragonimus miyazaki's.</title>
        <authorList>
            <person name="Choi Y.-J."/>
        </authorList>
    </citation>
    <scope>NUCLEOTIDE SEQUENCE</scope>
    <source>
        <strain evidence="1">Japan</strain>
    </source>
</reference>
<organism evidence="1 2">
    <name type="scientific">Paragonimus skrjabini miyazakii</name>
    <dbReference type="NCBI Taxonomy" id="59628"/>
    <lineage>
        <taxon>Eukaryota</taxon>
        <taxon>Metazoa</taxon>
        <taxon>Spiralia</taxon>
        <taxon>Lophotrochozoa</taxon>
        <taxon>Platyhelminthes</taxon>
        <taxon>Trematoda</taxon>
        <taxon>Digenea</taxon>
        <taxon>Plagiorchiida</taxon>
        <taxon>Troglotremata</taxon>
        <taxon>Troglotrematidae</taxon>
        <taxon>Paragonimus</taxon>
    </lineage>
</organism>
<gene>
    <name evidence="1" type="ORF">EG68_01301</name>
</gene>
<comment type="caution">
    <text evidence="1">The sequence shown here is derived from an EMBL/GenBank/DDBJ whole genome shotgun (WGS) entry which is preliminary data.</text>
</comment>
<proteinExistence type="predicted"/>
<sequence>MTNSTHELFLNALHSTELLQTAEAIKYTVEWNFMVPTTMRTQNDRIYWYTKWNSRLKSIWSLDGGSYMNLLENFTNPQTLIIDNVVFKLIQWNPNANHSVNSSLPTTVATVLPTTTTVTTTTTESRSNISFS</sequence>
<dbReference type="AlphaFoldDB" id="A0A8S9Z9P1"/>
<dbReference type="Proteomes" id="UP000822476">
    <property type="component" value="Unassembled WGS sequence"/>
</dbReference>
<evidence type="ECO:0000313" key="2">
    <source>
        <dbReference type="Proteomes" id="UP000822476"/>
    </source>
</evidence>
<evidence type="ECO:0000313" key="1">
    <source>
        <dbReference type="EMBL" id="KAF7262263.1"/>
    </source>
</evidence>
<name>A0A8S9Z9P1_9TREM</name>